<dbReference type="GO" id="GO:0016491">
    <property type="term" value="F:oxidoreductase activity"/>
    <property type="evidence" value="ECO:0007669"/>
    <property type="project" value="TreeGrafter"/>
</dbReference>
<dbReference type="PROSITE" id="PS51257">
    <property type="entry name" value="PROKAR_LIPOPROTEIN"/>
    <property type="match status" value="1"/>
</dbReference>
<dbReference type="InterPro" id="IPR050464">
    <property type="entry name" value="Zeta_carotene_desat/Oxidored"/>
</dbReference>
<dbReference type="OrthoDB" id="68575at2759"/>
<dbReference type="Proteomes" id="UP000748025">
    <property type="component" value="Unassembled WGS sequence"/>
</dbReference>
<evidence type="ECO:0008006" key="4">
    <source>
        <dbReference type="Google" id="ProtNLM"/>
    </source>
</evidence>
<dbReference type="EMBL" id="SRPW01001917">
    <property type="protein sequence ID" value="KAG5997784.1"/>
    <property type="molecule type" value="Genomic_DNA"/>
</dbReference>
<keyword evidence="1" id="KW-0732">Signal</keyword>
<dbReference type="Gene3D" id="3.30.70.1990">
    <property type="match status" value="1"/>
</dbReference>
<dbReference type="Pfam" id="PF13450">
    <property type="entry name" value="NAD_binding_8"/>
    <property type="match status" value="1"/>
</dbReference>
<dbReference type="SUPFAM" id="SSF51905">
    <property type="entry name" value="FAD/NAD(P)-binding domain"/>
    <property type="match status" value="1"/>
</dbReference>
<dbReference type="InterPro" id="IPR036188">
    <property type="entry name" value="FAD/NAD-bd_sf"/>
</dbReference>
<protein>
    <recommendedName>
        <fullName evidence="4">Amine oxidase domain-containing protein</fullName>
    </recommendedName>
</protein>
<reference evidence="2" key="1">
    <citation type="journal article" date="2020" name="bioRxiv">
        <title>Whole genome comparisons of ergot fungi reveals the divergence and evolution of species within the genus Claviceps are the result of varying mechanisms driving genome evolution and host range expansion.</title>
        <authorList>
            <person name="Wyka S.A."/>
            <person name="Mondo S.J."/>
            <person name="Liu M."/>
            <person name="Dettman J."/>
            <person name="Nalam V."/>
            <person name="Broders K.D."/>
        </authorList>
    </citation>
    <scope>NUCLEOTIDE SEQUENCE</scope>
    <source>
        <strain evidence="2">CCC 602</strain>
    </source>
</reference>
<sequence length="485" mass="53085">MMRPMQSLSLVATLLASLASCSASPAQEAAAAPQDQNQNTMVRDVVILGGGSTGMYAAVQLTKQGHSVALVEKKNMLGGHAETLYLPNDAGHIDYGVEGYFNNQLTRDLFRLLNVDHEPLLPASFSTKHVNFRTGRAVASNSNIFGILSGALIYRAAIQRYDYLATGAYYLPDPVPEELLRPFREFVEKYHLNGALSAVFTFAENVGDLLGTPLLYVIQNFGIPQINALLEGGYIRPRNGTQELFRKAAAYIGEESNILYSSTVSHAVRSHDAATATATGDGLPVQLTVTNALSGKTTTIRAKKLLITYPPTLDSMKNFTLHPQESSLFAKWDTKAYYAAAITNTGLPDVNIANVDPANQPGSLPLPPFQWQLEYSGVPGYFMTKIVGSANFTAQDARNLIRDDLRRMKDAGTFPTTDPDIAAFVSHSPETLVVPVQEVRDGFYKKLYALQGLQNTYYTGYTFCTDYSSVLWNYTASVLDMMHLS</sequence>
<dbReference type="Gene3D" id="1.10.405.20">
    <property type="match status" value="1"/>
</dbReference>
<keyword evidence="3" id="KW-1185">Reference proteome</keyword>
<name>A0A9P7N6G8_9HYPO</name>
<dbReference type="AlphaFoldDB" id="A0A9P7N6G8"/>
<evidence type="ECO:0000313" key="3">
    <source>
        <dbReference type="Proteomes" id="UP000748025"/>
    </source>
</evidence>
<feature type="chain" id="PRO_5040235404" description="Amine oxidase domain-containing protein" evidence="1">
    <location>
        <begin position="24"/>
        <end position="485"/>
    </location>
</feature>
<comment type="caution">
    <text evidence="2">The sequence shown here is derived from an EMBL/GenBank/DDBJ whole genome shotgun (WGS) entry which is preliminary data.</text>
</comment>
<proteinExistence type="predicted"/>
<dbReference type="PANTHER" id="PTHR42923:SF26">
    <property type="entry name" value="FMN REDUCTASE LOT6, PUTATIVE (AFU_ORTHOLOGUE AFUA_7G06600)-RELATED"/>
    <property type="match status" value="1"/>
</dbReference>
<feature type="signal peptide" evidence="1">
    <location>
        <begin position="1"/>
        <end position="23"/>
    </location>
</feature>
<evidence type="ECO:0000256" key="1">
    <source>
        <dbReference type="SAM" id="SignalP"/>
    </source>
</evidence>
<accession>A0A9P7N6G8</accession>
<dbReference type="Gene3D" id="3.50.50.60">
    <property type="entry name" value="FAD/NAD(P)-binding domain"/>
    <property type="match status" value="1"/>
</dbReference>
<gene>
    <name evidence="2" type="ORF">E4U43_002569</name>
</gene>
<organism evidence="2 3">
    <name type="scientific">Claviceps pusilla</name>
    <dbReference type="NCBI Taxonomy" id="123648"/>
    <lineage>
        <taxon>Eukaryota</taxon>
        <taxon>Fungi</taxon>
        <taxon>Dikarya</taxon>
        <taxon>Ascomycota</taxon>
        <taxon>Pezizomycotina</taxon>
        <taxon>Sordariomycetes</taxon>
        <taxon>Hypocreomycetidae</taxon>
        <taxon>Hypocreales</taxon>
        <taxon>Clavicipitaceae</taxon>
        <taxon>Claviceps</taxon>
    </lineage>
</organism>
<evidence type="ECO:0000313" key="2">
    <source>
        <dbReference type="EMBL" id="KAG5997784.1"/>
    </source>
</evidence>
<dbReference type="PANTHER" id="PTHR42923">
    <property type="entry name" value="PROTOPORPHYRINOGEN OXIDASE"/>
    <property type="match status" value="1"/>
</dbReference>